<sequence>MTSVRAAVAEAARRLAAAGVPSPRVDAEELAAHVLGVERRDLARPAVGDCEVPDAYAVLVAQREARVPLQHLTGAAYFRYLVLAVGPGVFVPRPETEVVAQAAIDAARALSAPRVVDLGTGSGAIAVAVATEVPGSEVFAVEADPLAHAWAARNVEGTGVELRLGDFATAFPDLDGSVDVVVSNPPYIPPDAVPLDPEVREHDPELALYGGGEDGLAALRVVERTARRLLRAGGLLVAEHADSQGDSAPAVLRAAAAWDDVADVQDLAGRPRYVTARRRGEQP</sequence>
<dbReference type="InterPro" id="IPR050320">
    <property type="entry name" value="N5-glutamine_MTase"/>
</dbReference>
<evidence type="ECO:0000256" key="3">
    <source>
        <dbReference type="ARBA" id="ARBA00022691"/>
    </source>
</evidence>
<proteinExistence type="inferred from homology"/>
<keyword evidence="1 5" id="KW-0489">Methyltransferase</keyword>
<evidence type="ECO:0000256" key="4">
    <source>
        <dbReference type="ARBA" id="ARBA00048391"/>
    </source>
</evidence>
<dbReference type="FunCoup" id="A0A420XLT9">
    <property type="interactions" value="297"/>
</dbReference>
<feature type="binding site" evidence="5">
    <location>
        <position position="167"/>
    </location>
    <ligand>
        <name>S-adenosyl-L-methionine</name>
        <dbReference type="ChEBI" id="CHEBI:59789"/>
    </ligand>
</feature>
<accession>A0A420XLT9</accession>
<dbReference type="InterPro" id="IPR002052">
    <property type="entry name" value="DNA_methylase_N6_adenine_CS"/>
</dbReference>
<dbReference type="EMBL" id="RBWV01000014">
    <property type="protein sequence ID" value="RKS71369.1"/>
    <property type="molecule type" value="Genomic_DNA"/>
</dbReference>
<evidence type="ECO:0000313" key="8">
    <source>
        <dbReference type="EMBL" id="RKS71369.1"/>
    </source>
</evidence>
<dbReference type="NCBIfam" id="TIGR00536">
    <property type="entry name" value="hemK_fam"/>
    <property type="match status" value="1"/>
</dbReference>
<dbReference type="GO" id="GO:0003676">
    <property type="term" value="F:nucleic acid binding"/>
    <property type="evidence" value="ECO:0007669"/>
    <property type="project" value="InterPro"/>
</dbReference>
<dbReference type="Pfam" id="PF17827">
    <property type="entry name" value="PrmC_N"/>
    <property type="match status" value="1"/>
</dbReference>
<dbReference type="PANTHER" id="PTHR18895">
    <property type="entry name" value="HEMK METHYLTRANSFERASE"/>
    <property type="match status" value="1"/>
</dbReference>
<dbReference type="EC" id="2.1.1.297" evidence="5"/>
<gene>
    <name evidence="5" type="primary">prmC</name>
    <name evidence="8" type="ORF">CLV35_3165</name>
</gene>
<comment type="catalytic activity">
    <reaction evidence="4 5">
        <text>L-glutaminyl-[peptide chain release factor] + S-adenosyl-L-methionine = N(5)-methyl-L-glutaminyl-[peptide chain release factor] + S-adenosyl-L-homocysteine + H(+)</text>
        <dbReference type="Rhea" id="RHEA:42896"/>
        <dbReference type="Rhea" id="RHEA-COMP:10271"/>
        <dbReference type="Rhea" id="RHEA-COMP:10272"/>
        <dbReference type="ChEBI" id="CHEBI:15378"/>
        <dbReference type="ChEBI" id="CHEBI:30011"/>
        <dbReference type="ChEBI" id="CHEBI:57856"/>
        <dbReference type="ChEBI" id="CHEBI:59789"/>
        <dbReference type="ChEBI" id="CHEBI:61891"/>
        <dbReference type="EC" id="2.1.1.297"/>
    </reaction>
</comment>
<reference evidence="8 9" key="1">
    <citation type="submission" date="2018-10" db="EMBL/GenBank/DDBJ databases">
        <title>Genomic Encyclopedia of Archaeal and Bacterial Type Strains, Phase II (KMG-II): from individual species to whole genera.</title>
        <authorList>
            <person name="Goeker M."/>
        </authorList>
    </citation>
    <scope>NUCLEOTIDE SEQUENCE [LARGE SCALE GENOMIC DNA]</scope>
    <source>
        <strain evidence="8 9">RP-AC37</strain>
    </source>
</reference>
<feature type="binding site" evidence="5">
    <location>
        <position position="142"/>
    </location>
    <ligand>
        <name>S-adenosyl-L-methionine</name>
        <dbReference type="ChEBI" id="CHEBI:59789"/>
    </ligand>
</feature>
<dbReference type="PROSITE" id="PS00092">
    <property type="entry name" value="N6_MTASE"/>
    <property type="match status" value="1"/>
</dbReference>
<keyword evidence="9" id="KW-1185">Reference proteome</keyword>
<dbReference type="Gene3D" id="3.40.50.150">
    <property type="entry name" value="Vaccinia Virus protein VP39"/>
    <property type="match status" value="1"/>
</dbReference>
<feature type="domain" description="Release factor glutamine methyltransferase N-terminal" evidence="7">
    <location>
        <begin position="7"/>
        <end position="74"/>
    </location>
</feature>
<evidence type="ECO:0000313" key="9">
    <source>
        <dbReference type="Proteomes" id="UP000281955"/>
    </source>
</evidence>
<dbReference type="RefSeq" id="WP_121194442.1">
    <property type="nucleotide sequence ID" value="NZ_RBWV01000014.1"/>
</dbReference>
<dbReference type="Pfam" id="PF05175">
    <property type="entry name" value="MTS"/>
    <property type="match status" value="1"/>
</dbReference>
<evidence type="ECO:0000256" key="2">
    <source>
        <dbReference type="ARBA" id="ARBA00022679"/>
    </source>
</evidence>
<dbReference type="PANTHER" id="PTHR18895:SF74">
    <property type="entry name" value="MTRF1L RELEASE FACTOR GLUTAMINE METHYLTRANSFERASE"/>
    <property type="match status" value="1"/>
</dbReference>
<dbReference type="InterPro" id="IPR007848">
    <property type="entry name" value="Small_mtfrase_dom"/>
</dbReference>
<dbReference type="InterPro" id="IPR004556">
    <property type="entry name" value="HemK-like"/>
</dbReference>
<feature type="binding site" evidence="5">
    <location>
        <begin position="184"/>
        <end position="187"/>
    </location>
    <ligand>
        <name>substrate</name>
    </ligand>
</feature>
<dbReference type="NCBIfam" id="TIGR03534">
    <property type="entry name" value="RF_mod_PrmC"/>
    <property type="match status" value="1"/>
</dbReference>
<evidence type="ECO:0000256" key="5">
    <source>
        <dbReference type="HAMAP-Rule" id="MF_02126"/>
    </source>
</evidence>
<dbReference type="InterPro" id="IPR019874">
    <property type="entry name" value="RF_methyltr_PrmC"/>
</dbReference>
<dbReference type="HAMAP" id="MF_02126">
    <property type="entry name" value="RF_methyltr_PrmC"/>
    <property type="match status" value="1"/>
</dbReference>
<comment type="caution">
    <text evidence="8">The sequence shown here is derived from an EMBL/GenBank/DDBJ whole genome shotgun (WGS) entry which is preliminary data.</text>
</comment>
<dbReference type="InParanoid" id="A0A420XLT9"/>
<feature type="binding site" evidence="5">
    <location>
        <begin position="119"/>
        <end position="123"/>
    </location>
    <ligand>
        <name>S-adenosyl-L-methionine</name>
        <dbReference type="ChEBI" id="CHEBI:59789"/>
    </ligand>
</feature>
<evidence type="ECO:0000259" key="7">
    <source>
        <dbReference type="Pfam" id="PF17827"/>
    </source>
</evidence>
<dbReference type="SUPFAM" id="SSF53335">
    <property type="entry name" value="S-adenosyl-L-methionine-dependent methyltransferases"/>
    <property type="match status" value="1"/>
</dbReference>
<dbReference type="OrthoDB" id="9800643at2"/>
<feature type="binding site" evidence="5">
    <location>
        <position position="184"/>
    </location>
    <ligand>
        <name>S-adenosyl-L-methionine</name>
        <dbReference type="ChEBI" id="CHEBI:59789"/>
    </ligand>
</feature>
<dbReference type="GO" id="GO:0102559">
    <property type="term" value="F:peptide chain release factor N(5)-glutamine methyltransferase activity"/>
    <property type="evidence" value="ECO:0007669"/>
    <property type="project" value="UniProtKB-EC"/>
</dbReference>
<dbReference type="Proteomes" id="UP000281955">
    <property type="component" value="Unassembled WGS sequence"/>
</dbReference>
<keyword evidence="3 5" id="KW-0949">S-adenosyl-L-methionine</keyword>
<keyword evidence="2 5" id="KW-0808">Transferase</keyword>
<dbReference type="InterPro" id="IPR029063">
    <property type="entry name" value="SAM-dependent_MTases_sf"/>
</dbReference>
<dbReference type="InterPro" id="IPR040758">
    <property type="entry name" value="PrmC_N"/>
</dbReference>
<dbReference type="AlphaFoldDB" id="A0A420XLT9"/>
<evidence type="ECO:0000256" key="1">
    <source>
        <dbReference type="ARBA" id="ARBA00022603"/>
    </source>
</evidence>
<name>A0A420XLT9_9ACTN</name>
<dbReference type="CDD" id="cd02440">
    <property type="entry name" value="AdoMet_MTases"/>
    <property type="match status" value="1"/>
</dbReference>
<dbReference type="GO" id="GO:0032259">
    <property type="term" value="P:methylation"/>
    <property type="evidence" value="ECO:0007669"/>
    <property type="project" value="UniProtKB-KW"/>
</dbReference>
<feature type="domain" description="Methyltransferase small" evidence="6">
    <location>
        <begin position="111"/>
        <end position="187"/>
    </location>
</feature>
<organism evidence="8 9">
    <name type="scientific">Motilibacter peucedani</name>
    <dbReference type="NCBI Taxonomy" id="598650"/>
    <lineage>
        <taxon>Bacteria</taxon>
        <taxon>Bacillati</taxon>
        <taxon>Actinomycetota</taxon>
        <taxon>Actinomycetes</taxon>
        <taxon>Motilibacterales</taxon>
        <taxon>Motilibacteraceae</taxon>
        <taxon>Motilibacter</taxon>
    </lineage>
</organism>
<comment type="similarity">
    <text evidence="5">Belongs to the protein N5-glutamine methyltransferase family. PrmC subfamily.</text>
</comment>
<dbReference type="Gene3D" id="1.10.8.10">
    <property type="entry name" value="DNA helicase RuvA subunit, C-terminal domain"/>
    <property type="match status" value="1"/>
</dbReference>
<protein>
    <recommendedName>
        <fullName evidence="5">Release factor glutamine methyltransferase</fullName>
        <shortName evidence="5">RF MTase</shortName>
        <ecNumber evidence="5">2.1.1.297</ecNumber>
    </recommendedName>
    <alternativeName>
        <fullName evidence="5">N5-glutamine methyltransferase PrmC</fullName>
    </alternativeName>
    <alternativeName>
        <fullName evidence="5">Protein-(glutamine-N5) MTase PrmC</fullName>
    </alternativeName>
    <alternativeName>
        <fullName evidence="5">Protein-glutamine N-methyltransferase PrmC</fullName>
    </alternativeName>
</protein>
<comment type="function">
    <text evidence="5">Methylates the class 1 translation termination release factors RF1/PrfA and RF2/PrfB on the glutamine residue of the universally conserved GGQ motif.</text>
</comment>
<evidence type="ECO:0000259" key="6">
    <source>
        <dbReference type="Pfam" id="PF05175"/>
    </source>
</evidence>